<protein>
    <recommendedName>
        <fullName evidence="1">ATP-dependent DNA helicase</fullName>
        <ecNumber evidence="1">5.6.2.3</ecNumber>
    </recommendedName>
</protein>
<dbReference type="GO" id="GO:0006310">
    <property type="term" value="P:DNA recombination"/>
    <property type="evidence" value="ECO:0007669"/>
    <property type="project" value="UniProtKB-KW"/>
</dbReference>
<keyword evidence="2" id="KW-0175">Coiled coil</keyword>
<keyword evidence="1" id="KW-0067">ATP-binding</keyword>
<evidence type="ECO:0000259" key="4">
    <source>
        <dbReference type="Pfam" id="PF21530"/>
    </source>
</evidence>
<evidence type="ECO:0000313" key="5">
    <source>
        <dbReference type="EMBL" id="GMG20868.1"/>
    </source>
</evidence>
<dbReference type="Proteomes" id="UP001165063">
    <property type="component" value="Unassembled WGS sequence"/>
</dbReference>
<dbReference type="InterPro" id="IPR049163">
    <property type="entry name" value="Pif1-like_2B_dom"/>
</dbReference>
<dbReference type="SUPFAM" id="SSF52540">
    <property type="entry name" value="P-loop containing nucleoside triphosphate hydrolases"/>
    <property type="match status" value="2"/>
</dbReference>
<feature type="domain" description="DNA helicase Pif1-like 2B" evidence="4">
    <location>
        <begin position="726"/>
        <end position="770"/>
    </location>
</feature>
<feature type="domain" description="DNA helicase Pif1-like DEAD-box helicase" evidence="3">
    <location>
        <begin position="423"/>
        <end position="630"/>
    </location>
</feature>
<comment type="cofactor">
    <cofactor evidence="1">
        <name>Mg(2+)</name>
        <dbReference type="ChEBI" id="CHEBI:18420"/>
    </cofactor>
</comment>
<dbReference type="EMBL" id="BSXU01000490">
    <property type="protein sequence ID" value="GMG20868.1"/>
    <property type="molecule type" value="Genomic_DNA"/>
</dbReference>
<dbReference type="OrthoDB" id="432234at2759"/>
<feature type="coiled-coil region" evidence="2">
    <location>
        <begin position="879"/>
        <end position="906"/>
    </location>
</feature>
<comment type="similarity">
    <text evidence="1">Belongs to the helicase family.</text>
</comment>
<sequence>MIHRCTPKCHREDGTCSLNFPKPFSSSTVVNEDSYALPRRRRTAEGGDDRNSTVVPYNSYLMRRYDCHINVEICFGIKAVKYIHKYLHKGNDRCWVDVHDQNDEISAHLNSRYVGSMEAVYRICKFKTHTLTPSVMLLNVHEEGQTWMVFNPNAETAVPSKTPLIGFFEFNAELNRVEAEAEAERIRSLADFQGTPPPPPPPAPRYTYEQFPEHYTWDKSNKLWRTRGRNHRQFGRLAFVYPGSGERFYLRMLLNVVRGASSFQDLRTVPGFNEDQPFATFREACRARGLLDHDTAYIDMFAEADRFQTPKQLRYLFVCVLPELSEPDLVLRQFQGAFMQDLGGELQRNYQVQNPSDDECLQFLYFKINDQLERIGKSNSMFNLPDSAIDWTARANAGVLTGVRAEFFNFPGDDPDPIDLETLNPEQRTAFDTIVNMVMSHDPAAEPEPRLHFLNGPGGTGKTYVYQKIFDHLRAQRKVVMCVASSGCAALLLPKGSTAHHRFKIPLEVDASTLCNVKKQSILAECLLATDLFIWDEATLQNRHVFETVDRTMRDLTSNPDVPFGGKAFLFGGDWSQCLPVIPGKNQSADIVPFTLKRSYLWPDITVLRLVTNMRLNPNSSVNNAAFSSYLANISRNPAYFNELLDLPDYLTRVHTAEDLIDEVFPLEEIQDPRPGSAIITFTNRAVNIINAKIFEKLDTPEVVYRSTDTIYNDNVEFPHFAQEGLNKLEMKGLPQGILPLKVNAIIMLLRNLNTEQGLCNGTRLKILDLTPSKIVGSIMGGDHDQEVAIIPRMTLQSTDGAFVFKRKQFPVRLAYAMTVHKSQGQSLARVGVDLMSDVFVHGLLYVALSRATNTDNVFLLTPIADDFQVKNVVFPEVVDDIVDEVDEAVDEVDQAVEEVNEVVQVEAVQEDDEADELMDV</sequence>
<name>A0A9W7DEL4_AMBMO</name>
<dbReference type="GO" id="GO:0005524">
    <property type="term" value="F:ATP binding"/>
    <property type="evidence" value="ECO:0007669"/>
    <property type="project" value="UniProtKB-KW"/>
</dbReference>
<dbReference type="PANTHER" id="PTHR10492:SF57">
    <property type="entry name" value="ATP-DEPENDENT DNA HELICASE"/>
    <property type="match status" value="1"/>
</dbReference>
<accession>A0A9W7DEL4</accession>
<dbReference type="GO" id="GO:0016787">
    <property type="term" value="F:hydrolase activity"/>
    <property type="evidence" value="ECO:0007669"/>
    <property type="project" value="UniProtKB-KW"/>
</dbReference>
<organism evidence="5 6">
    <name type="scientific">Ambrosiozyma monospora</name>
    <name type="common">Yeast</name>
    <name type="synonym">Endomycopsis monosporus</name>
    <dbReference type="NCBI Taxonomy" id="43982"/>
    <lineage>
        <taxon>Eukaryota</taxon>
        <taxon>Fungi</taxon>
        <taxon>Dikarya</taxon>
        <taxon>Ascomycota</taxon>
        <taxon>Saccharomycotina</taxon>
        <taxon>Pichiomycetes</taxon>
        <taxon>Pichiales</taxon>
        <taxon>Pichiaceae</taxon>
        <taxon>Ambrosiozyma</taxon>
    </lineage>
</organism>
<evidence type="ECO:0000313" key="6">
    <source>
        <dbReference type="Proteomes" id="UP001165063"/>
    </source>
</evidence>
<keyword evidence="1" id="KW-0378">Hydrolase</keyword>
<keyword evidence="1" id="KW-0234">DNA repair</keyword>
<dbReference type="Pfam" id="PF05970">
    <property type="entry name" value="PIF1"/>
    <property type="match status" value="1"/>
</dbReference>
<dbReference type="CDD" id="cd18809">
    <property type="entry name" value="SF1_C_RecD"/>
    <property type="match status" value="1"/>
</dbReference>
<comment type="caution">
    <text evidence="5">The sequence shown here is derived from an EMBL/GenBank/DDBJ whole genome shotgun (WGS) entry which is preliminary data.</text>
</comment>
<dbReference type="InterPro" id="IPR027417">
    <property type="entry name" value="P-loop_NTPase"/>
</dbReference>
<dbReference type="AlphaFoldDB" id="A0A9W7DEL4"/>
<evidence type="ECO:0000256" key="1">
    <source>
        <dbReference type="RuleBase" id="RU363044"/>
    </source>
</evidence>
<dbReference type="Pfam" id="PF21530">
    <property type="entry name" value="Pif1_2B_dom"/>
    <property type="match status" value="1"/>
</dbReference>
<evidence type="ECO:0000256" key="2">
    <source>
        <dbReference type="SAM" id="Coils"/>
    </source>
</evidence>
<keyword evidence="1" id="KW-0347">Helicase</keyword>
<keyword evidence="1" id="KW-0547">Nucleotide-binding</keyword>
<comment type="catalytic activity">
    <reaction evidence="1">
        <text>ATP + H2O = ADP + phosphate + H(+)</text>
        <dbReference type="Rhea" id="RHEA:13065"/>
        <dbReference type="ChEBI" id="CHEBI:15377"/>
        <dbReference type="ChEBI" id="CHEBI:15378"/>
        <dbReference type="ChEBI" id="CHEBI:30616"/>
        <dbReference type="ChEBI" id="CHEBI:43474"/>
        <dbReference type="ChEBI" id="CHEBI:456216"/>
        <dbReference type="EC" id="5.6.2.3"/>
    </reaction>
</comment>
<proteinExistence type="inferred from homology"/>
<reference evidence="5" key="1">
    <citation type="submission" date="2023-04" db="EMBL/GenBank/DDBJ databases">
        <title>Ambrosiozyma monospora NBRC 1965.</title>
        <authorList>
            <person name="Ichikawa N."/>
            <person name="Sato H."/>
            <person name="Tonouchi N."/>
        </authorList>
    </citation>
    <scope>NUCLEOTIDE SEQUENCE</scope>
    <source>
        <strain evidence="5">NBRC 1965</strain>
    </source>
</reference>
<dbReference type="Gene3D" id="3.40.50.300">
    <property type="entry name" value="P-loop containing nucleotide triphosphate hydrolases"/>
    <property type="match status" value="2"/>
</dbReference>
<dbReference type="GO" id="GO:0000723">
    <property type="term" value="P:telomere maintenance"/>
    <property type="evidence" value="ECO:0007669"/>
    <property type="project" value="InterPro"/>
</dbReference>
<keyword evidence="1" id="KW-0227">DNA damage</keyword>
<dbReference type="GO" id="GO:0043139">
    <property type="term" value="F:5'-3' DNA helicase activity"/>
    <property type="evidence" value="ECO:0007669"/>
    <property type="project" value="UniProtKB-EC"/>
</dbReference>
<keyword evidence="1" id="KW-0233">DNA recombination</keyword>
<gene>
    <name evidence="5" type="ORF">Amon01_000155300</name>
</gene>
<keyword evidence="6" id="KW-1185">Reference proteome</keyword>
<dbReference type="EC" id="5.6.2.3" evidence="1"/>
<dbReference type="GO" id="GO:0006281">
    <property type="term" value="P:DNA repair"/>
    <property type="evidence" value="ECO:0007669"/>
    <property type="project" value="UniProtKB-KW"/>
</dbReference>
<dbReference type="PANTHER" id="PTHR10492">
    <property type="match status" value="1"/>
</dbReference>
<dbReference type="InterPro" id="IPR010285">
    <property type="entry name" value="DNA_helicase_pif1-like_DEAD"/>
</dbReference>
<evidence type="ECO:0000259" key="3">
    <source>
        <dbReference type="Pfam" id="PF05970"/>
    </source>
</evidence>